<evidence type="ECO:0000256" key="9">
    <source>
        <dbReference type="HAMAP-Rule" id="MF_00161"/>
    </source>
</evidence>
<comment type="caution">
    <text evidence="12">The sequence shown here is derived from an EMBL/GenBank/DDBJ whole genome shotgun (WGS) entry which is preliminary data.</text>
</comment>
<keyword evidence="6 9" id="KW-0378">Hydrolase</keyword>
<dbReference type="PANTHER" id="PTHR33695">
    <property type="entry name" value="LIPOPROTEIN SIGNAL PEPTIDASE"/>
    <property type="match status" value="1"/>
</dbReference>
<evidence type="ECO:0000256" key="11">
    <source>
        <dbReference type="RuleBase" id="RU004181"/>
    </source>
</evidence>
<evidence type="ECO:0000256" key="3">
    <source>
        <dbReference type="ARBA" id="ARBA00022670"/>
    </source>
</evidence>
<comment type="catalytic activity">
    <reaction evidence="9 10">
        <text>Release of signal peptides from bacterial membrane prolipoproteins. Hydrolyzes -Xaa-Yaa-Zaa-|-(S,diacylglyceryl)Cys-, in which Xaa is hydrophobic (preferably Leu), and Yaa (Ala or Ser) and Zaa (Gly or Ala) have small, neutral side chains.</text>
        <dbReference type="EC" id="3.4.23.36"/>
    </reaction>
</comment>
<comment type="function">
    <text evidence="9 10">This protein specifically catalyzes the removal of signal peptides from prolipoproteins.</text>
</comment>
<dbReference type="PROSITE" id="PS00855">
    <property type="entry name" value="SPASE_II"/>
    <property type="match status" value="1"/>
</dbReference>
<evidence type="ECO:0000256" key="5">
    <source>
        <dbReference type="ARBA" id="ARBA00022750"/>
    </source>
</evidence>
<feature type="transmembrane region" description="Helical" evidence="9">
    <location>
        <begin position="88"/>
        <end position="108"/>
    </location>
</feature>
<feature type="transmembrane region" description="Helical" evidence="9">
    <location>
        <begin position="158"/>
        <end position="179"/>
    </location>
</feature>
<feature type="active site" evidence="9">
    <location>
        <position position="162"/>
    </location>
</feature>
<comment type="subcellular location">
    <subcellularLocation>
        <location evidence="9">Cell membrane</location>
        <topology evidence="9">Multi-pass membrane protein</topology>
    </subcellularLocation>
</comment>
<evidence type="ECO:0000313" key="13">
    <source>
        <dbReference type="Proteomes" id="UP001364472"/>
    </source>
</evidence>
<dbReference type="RefSeq" id="WP_337334329.1">
    <property type="nucleotide sequence ID" value="NZ_JBBDHC010000003.1"/>
</dbReference>
<dbReference type="AlphaFoldDB" id="A0AAW9R1T6"/>
<name>A0AAW9R1T6_9GAMM</name>
<dbReference type="InterPro" id="IPR001872">
    <property type="entry name" value="Peptidase_A8"/>
</dbReference>
<keyword evidence="7 9" id="KW-1133">Transmembrane helix</keyword>
<dbReference type="Pfam" id="PF01252">
    <property type="entry name" value="Peptidase_A8"/>
    <property type="match status" value="1"/>
</dbReference>
<organism evidence="12 13">
    <name type="scientific">Denitratimonas tolerans</name>
    <dbReference type="NCBI Taxonomy" id="1338420"/>
    <lineage>
        <taxon>Bacteria</taxon>
        <taxon>Pseudomonadati</taxon>
        <taxon>Pseudomonadota</taxon>
        <taxon>Gammaproteobacteria</taxon>
        <taxon>Lysobacterales</taxon>
        <taxon>Lysobacteraceae</taxon>
        <taxon>Denitratimonas</taxon>
    </lineage>
</organism>
<evidence type="ECO:0000256" key="4">
    <source>
        <dbReference type="ARBA" id="ARBA00022692"/>
    </source>
</evidence>
<dbReference type="GO" id="GO:0006508">
    <property type="term" value="P:proteolysis"/>
    <property type="evidence" value="ECO:0007669"/>
    <property type="project" value="UniProtKB-KW"/>
</dbReference>
<keyword evidence="4 9" id="KW-0812">Transmembrane</keyword>
<dbReference type="Proteomes" id="UP001364472">
    <property type="component" value="Unassembled WGS sequence"/>
</dbReference>
<dbReference type="HAMAP" id="MF_00161">
    <property type="entry name" value="LspA"/>
    <property type="match status" value="1"/>
</dbReference>
<keyword evidence="3 9" id="KW-0645">Protease</keyword>
<evidence type="ECO:0000256" key="2">
    <source>
        <dbReference type="ARBA" id="ARBA00022475"/>
    </source>
</evidence>
<feature type="transmembrane region" description="Helical" evidence="9">
    <location>
        <begin position="29"/>
        <end position="50"/>
    </location>
</feature>
<keyword evidence="5 9" id="KW-0064">Aspartyl protease</keyword>
<dbReference type="EC" id="3.4.23.36" evidence="9"/>
<protein>
    <recommendedName>
        <fullName evidence="9">Lipoprotein signal peptidase</fullName>
        <ecNumber evidence="9">3.4.23.36</ecNumber>
    </recommendedName>
    <alternativeName>
        <fullName evidence="9">Prolipoprotein signal peptidase</fullName>
    </alternativeName>
    <alternativeName>
        <fullName evidence="9">Signal peptidase II</fullName>
        <shortName evidence="9">SPase II</shortName>
    </alternativeName>
</protein>
<proteinExistence type="inferred from homology"/>
<evidence type="ECO:0000256" key="1">
    <source>
        <dbReference type="ARBA" id="ARBA00006139"/>
    </source>
</evidence>
<reference evidence="12 13" key="1">
    <citation type="journal article" date="2016" name="Antonie Van Leeuwenhoek">
        <title>Denitratimonas tolerans gen. nov., sp. nov., a denitrifying bacterium isolated from a bioreactor for tannery wastewater treatment.</title>
        <authorList>
            <person name="Han S.I."/>
            <person name="Kim J.O."/>
            <person name="Lee Y.R."/>
            <person name="Ekpeghere K.I."/>
            <person name="Koh S.C."/>
            <person name="Whang K.S."/>
        </authorList>
    </citation>
    <scope>NUCLEOTIDE SEQUENCE [LARGE SCALE GENOMIC DNA]</scope>
    <source>
        <strain evidence="12 13">KACC 17565</strain>
    </source>
</reference>
<keyword evidence="8 9" id="KW-0472">Membrane</keyword>
<evidence type="ECO:0000313" key="12">
    <source>
        <dbReference type="EMBL" id="MEJ1248609.1"/>
    </source>
</evidence>
<feature type="transmembrane region" description="Helical" evidence="9">
    <location>
        <begin position="120"/>
        <end position="138"/>
    </location>
</feature>
<comment type="similarity">
    <text evidence="1 9 11">Belongs to the peptidase A8 family.</text>
</comment>
<evidence type="ECO:0000256" key="7">
    <source>
        <dbReference type="ARBA" id="ARBA00022989"/>
    </source>
</evidence>
<evidence type="ECO:0000256" key="8">
    <source>
        <dbReference type="ARBA" id="ARBA00023136"/>
    </source>
</evidence>
<dbReference type="GO" id="GO:0004190">
    <property type="term" value="F:aspartic-type endopeptidase activity"/>
    <property type="evidence" value="ECO:0007669"/>
    <property type="project" value="UniProtKB-UniRule"/>
</dbReference>
<keyword evidence="13" id="KW-1185">Reference proteome</keyword>
<evidence type="ECO:0000256" key="6">
    <source>
        <dbReference type="ARBA" id="ARBA00022801"/>
    </source>
</evidence>
<sequence>MSKVPARTAAISEAHGKADEGAAPRAPNALAWLVLSGLVIWLDAVTKGLALEHLRLGEPVAVIDGLLNWTLVYNPGAAFSFLSDASGWQRWFFAALAVGMSALLTVWLARTDRRDWRQAAPFALVIGGALGNLVDRLVHGHVIDFIDAYWGTAHWPAFNIADSAIVIGAIGIALFGLLAKAGD</sequence>
<keyword evidence="2 9" id="KW-1003">Cell membrane</keyword>
<comment type="pathway">
    <text evidence="9">Protein modification; lipoprotein biosynthesis (signal peptide cleavage).</text>
</comment>
<evidence type="ECO:0000256" key="10">
    <source>
        <dbReference type="RuleBase" id="RU000594"/>
    </source>
</evidence>
<gene>
    <name evidence="9 12" type="primary">lspA</name>
    <name evidence="12" type="ORF">WB794_02830</name>
</gene>
<dbReference type="PRINTS" id="PR00781">
    <property type="entry name" value="LIPOSIGPTASE"/>
</dbReference>
<dbReference type="NCBIfam" id="TIGR00077">
    <property type="entry name" value="lspA"/>
    <property type="match status" value="1"/>
</dbReference>
<feature type="active site" evidence="9">
    <location>
        <position position="144"/>
    </location>
</feature>
<dbReference type="EMBL" id="JBBDHC010000003">
    <property type="protein sequence ID" value="MEJ1248609.1"/>
    <property type="molecule type" value="Genomic_DNA"/>
</dbReference>
<dbReference type="GO" id="GO:0005886">
    <property type="term" value="C:plasma membrane"/>
    <property type="evidence" value="ECO:0007669"/>
    <property type="project" value="UniProtKB-SubCell"/>
</dbReference>
<accession>A0AAW9R1T6</accession>
<dbReference type="PANTHER" id="PTHR33695:SF1">
    <property type="entry name" value="LIPOPROTEIN SIGNAL PEPTIDASE"/>
    <property type="match status" value="1"/>
</dbReference>